<accession>A0A1H8YW39</accession>
<dbReference type="InParanoid" id="A0A1H8YW39"/>
<gene>
    <name evidence="3" type="ORF">SAMN05444359_10140</name>
</gene>
<feature type="region of interest" description="Disordered" evidence="1">
    <location>
        <begin position="165"/>
        <end position="203"/>
    </location>
</feature>
<evidence type="ECO:0008006" key="5">
    <source>
        <dbReference type="Google" id="ProtNLM"/>
    </source>
</evidence>
<organism evidence="3 4">
    <name type="scientific">Neolewinella agarilytica</name>
    <dbReference type="NCBI Taxonomy" id="478744"/>
    <lineage>
        <taxon>Bacteria</taxon>
        <taxon>Pseudomonadati</taxon>
        <taxon>Bacteroidota</taxon>
        <taxon>Saprospiria</taxon>
        <taxon>Saprospirales</taxon>
        <taxon>Lewinellaceae</taxon>
        <taxon>Neolewinella</taxon>
    </lineage>
</organism>
<evidence type="ECO:0000313" key="3">
    <source>
        <dbReference type="EMBL" id="SEP56339.1"/>
    </source>
</evidence>
<dbReference type="OrthoDB" id="963987at2"/>
<sequence>MIKKILLASWLFPLFLTAQSYDASLGLRLGTDWGATAQIRVPQVHKNFVLEGILQSSLQRDEGSFTLLGKQHRPLLSRRLNLFYGAGVHAGWNNELDKETGEEIGGPVGIDGVVGIEATFAGFNLSYDFKPAINVGGGSSLLYAQTGISIRYVIAKRNVIWDKKKERANRKDKKQRQREKNREKKRKEREASGKKWFEVWKKG</sequence>
<feature type="chain" id="PRO_5011594106" description="Outer membrane protein beta-barrel domain-containing protein" evidence="2">
    <location>
        <begin position="19"/>
        <end position="203"/>
    </location>
</feature>
<keyword evidence="2" id="KW-0732">Signal</keyword>
<dbReference type="RefSeq" id="WP_090164795.1">
    <property type="nucleotide sequence ID" value="NZ_FOFB01000001.1"/>
</dbReference>
<reference evidence="4" key="1">
    <citation type="submission" date="2016-10" db="EMBL/GenBank/DDBJ databases">
        <authorList>
            <person name="Varghese N."/>
            <person name="Submissions S."/>
        </authorList>
    </citation>
    <scope>NUCLEOTIDE SEQUENCE [LARGE SCALE GENOMIC DNA]</scope>
    <source>
        <strain evidence="4">DSM 24740</strain>
    </source>
</reference>
<evidence type="ECO:0000256" key="2">
    <source>
        <dbReference type="SAM" id="SignalP"/>
    </source>
</evidence>
<dbReference type="AlphaFoldDB" id="A0A1H8YW39"/>
<dbReference type="Proteomes" id="UP000199021">
    <property type="component" value="Unassembled WGS sequence"/>
</dbReference>
<evidence type="ECO:0000256" key="1">
    <source>
        <dbReference type="SAM" id="MobiDB-lite"/>
    </source>
</evidence>
<feature type="signal peptide" evidence="2">
    <location>
        <begin position="1"/>
        <end position="18"/>
    </location>
</feature>
<keyword evidence="4" id="KW-1185">Reference proteome</keyword>
<dbReference type="EMBL" id="FOFB01000001">
    <property type="protein sequence ID" value="SEP56339.1"/>
    <property type="molecule type" value="Genomic_DNA"/>
</dbReference>
<name>A0A1H8YW39_9BACT</name>
<feature type="compositionally biased region" description="Basic and acidic residues" evidence="1">
    <location>
        <begin position="178"/>
        <end position="203"/>
    </location>
</feature>
<proteinExistence type="predicted"/>
<feature type="compositionally biased region" description="Basic residues" evidence="1">
    <location>
        <begin position="166"/>
        <end position="177"/>
    </location>
</feature>
<dbReference type="STRING" id="478744.SAMN05444359_10140"/>
<evidence type="ECO:0000313" key="4">
    <source>
        <dbReference type="Proteomes" id="UP000199021"/>
    </source>
</evidence>
<protein>
    <recommendedName>
        <fullName evidence="5">Outer membrane protein beta-barrel domain-containing protein</fullName>
    </recommendedName>
</protein>